<dbReference type="EMBL" id="RZNJ01000001">
    <property type="protein sequence ID" value="RUT34910.1"/>
    <property type="molecule type" value="Genomic_DNA"/>
</dbReference>
<evidence type="ECO:0000313" key="8">
    <source>
        <dbReference type="Proteomes" id="UP000281547"/>
    </source>
</evidence>
<dbReference type="Proteomes" id="UP000281547">
    <property type="component" value="Unassembled WGS sequence"/>
</dbReference>
<keyword evidence="8" id="KW-1185">Reference proteome</keyword>
<sequence>MRAQTETRSSPIRLLLAREQVLRELASFIGIGGAAALGFVLLSAQALSWPTGLPPAIVSALCYGVFIVPVYMMHRRFSFRSDAAHARALPRYLAVQGTGLVLAAGFSSLAHGTLALGPTPGALLVIALTSGVNFVILRLWAFAGAR</sequence>
<evidence type="ECO:0000256" key="5">
    <source>
        <dbReference type="SAM" id="Phobius"/>
    </source>
</evidence>
<accession>A0A433XLF9</accession>
<proteinExistence type="predicted"/>
<keyword evidence="4 5" id="KW-0472">Membrane</keyword>
<reference evidence="7 8" key="1">
    <citation type="journal article" date="2016" name="Int. J. Syst. Evol. Microbiol.">
        <title>Arsenicitalea aurantiaca gen. nov., sp. nov., a new member of the family Hyphomicrobiaceae, isolated from high-arsenic sediment.</title>
        <authorList>
            <person name="Mu Y."/>
            <person name="Zhou L."/>
            <person name="Zeng X.C."/>
            <person name="Liu L."/>
            <person name="Pan Y."/>
            <person name="Chen X."/>
            <person name="Wang J."/>
            <person name="Li S."/>
            <person name="Li W.J."/>
            <person name="Wang Y."/>
        </authorList>
    </citation>
    <scope>NUCLEOTIDE SEQUENCE [LARGE SCALE GENOMIC DNA]</scope>
    <source>
        <strain evidence="7 8">42-50</strain>
    </source>
</reference>
<evidence type="ECO:0000259" key="6">
    <source>
        <dbReference type="Pfam" id="PF04138"/>
    </source>
</evidence>
<gene>
    <name evidence="7" type="ORF">EMQ25_02845</name>
</gene>
<keyword evidence="2 5" id="KW-0812">Transmembrane</keyword>
<keyword evidence="3 5" id="KW-1133">Transmembrane helix</keyword>
<evidence type="ECO:0000256" key="4">
    <source>
        <dbReference type="ARBA" id="ARBA00023136"/>
    </source>
</evidence>
<dbReference type="GO" id="GO:0016020">
    <property type="term" value="C:membrane"/>
    <property type="evidence" value="ECO:0007669"/>
    <property type="project" value="UniProtKB-SubCell"/>
</dbReference>
<evidence type="ECO:0000256" key="2">
    <source>
        <dbReference type="ARBA" id="ARBA00022692"/>
    </source>
</evidence>
<dbReference type="AlphaFoldDB" id="A0A433XLF9"/>
<protein>
    <submittedName>
        <fullName evidence="7">GtrA family protein</fullName>
    </submittedName>
</protein>
<dbReference type="GO" id="GO:0000271">
    <property type="term" value="P:polysaccharide biosynthetic process"/>
    <property type="evidence" value="ECO:0007669"/>
    <property type="project" value="InterPro"/>
</dbReference>
<evidence type="ECO:0000313" key="7">
    <source>
        <dbReference type="EMBL" id="RUT34910.1"/>
    </source>
</evidence>
<comment type="subcellular location">
    <subcellularLocation>
        <location evidence="1">Membrane</location>
        <topology evidence="1">Multi-pass membrane protein</topology>
    </subcellularLocation>
</comment>
<feature type="transmembrane region" description="Helical" evidence="5">
    <location>
        <begin position="122"/>
        <end position="141"/>
    </location>
</feature>
<feature type="transmembrane region" description="Helical" evidence="5">
    <location>
        <begin position="92"/>
        <end position="110"/>
    </location>
</feature>
<dbReference type="InterPro" id="IPR007267">
    <property type="entry name" value="GtrA_DPMS_TM"/>
</dbReference>
<name>A0A433XLF9_9HYPH</name>
<feature type="transmembrane region" description="Helical" evidence="5">
    <location>
        <begin position="21"/>
        <end position="47"/>
    </location>
</feature>
<dbReference type="RefSeq" id="WP_127187030.1">
    <property type="nucleotide sequence ID" value="NZ_RZNJ01000001.1"/>
</dbReference>
<dbReference type="Pfam" id="PF04138">
    <property type="entry name" value="GtrA_DPMS_TM"/>
    <property type="match status" value="1"/>
</dbReference>
<evidence type="ECO:0000256" key="3">
    <source>
        <dbReference type="ARBA" id="ARBA00022989"/>
    </source>
</evidence>
<comment type="caution">
    <text evidence="7">The sequence shown here is derived from an EMBL/GenBank/DDBJ whole genome shotgun (WGS) entry which is preliminary data.</text>
</comment>
<feature type="transmembrane region" description="Helical" evidence="5">
    <location>
        <begin position="53"/>
        <end position="72"/>
    </location>
</feature>
<evidence type="ECO:0000256" key="1">
    <source>
        <dbReference type="ARBA" id="ARBA00004141"/>
    </source>
</evidence>
<dbReference type="OrthoDB" id="7949431at2"/>
<feature type="domain" description="GtrA/DPMS transmembrane" evidence="6">
    <location>
        <begin position="30"/>
        <end position="142"/>
    </location>
</feature>
<organism evidence="7 8">
    <name type="scientific">Arsenicitalea aurantiaca</name>
    <dbReference type="NCBI Taxonomy" id="1783274"/>
    <lineage>
        <taxon>Bacteria</taxon>
        <taxon>Pseudomonadati</taxon>
        <taxon>Pseudomonadota</taxon>
        <taxon>Alphaproteobacteria</taxon>
        <taxon>Hyphomicrobiales</taxon>
        <taxon>Devosiaceae</taxon>
        <taxon>Arsenicitalea</taxon>
    </lineage>
</organism>